<keyword evidence="4 6" id="KW-0472">Membrane</keyword>
<feature type="region of interest" description="Disordered" evidence="5">
    <location>
        <begin position="153"/>
        <end position="184"/>
    </location>
</feature>
<dbReference type="InterPro" id="IPR056739">
    <property type="entry name" value="NfeD_membrane"/>
</dbReference>
<dbReference type="InterPro" id="IPR052165">
    <property type="entry name" value="Membrane_assoc_protease"/>
</dbReference>
<dbReference type="FunFam" id="3.90.226.10:FF:000089">
    <property type="entry name" value="Membrane-bound serine protease"/>
    <property type="match status" value="1"/>
</dbReference>
<dbReference type="InterPro" id="IPR029045">
    <property type="entry name" value="ClpP/crotonase-like_dom_sf"/>
</dbReference>
<dbReference type="GO" id="GO:0006508">
    <property type="term" value="P:proteolysis"/>
    <property type="evidence" value="ECO:0007669"/>
    <property type="project" value="UniProtKB-KW"/>
</dbReference>
<keyword evidence="10" id="KW-0378">Hydrolase</keyword>
<dbReference type="AlphaFoldDB" id="A0A1Y6B923"/>
<sequence length="471" mass="47838">MRDRGASLPGGTAWPRRAPGGRPAWAAGLALLLWLFLAPAAGAAPPQAYLLDLNGAVGPVTADYVVRGLEEAAEAGAAVVVLRLDTPGGLDSSMREIVRAILASPVPVVGYVAPSGARAASAGTFILYACPIAAMAPGTNLGAATPVNLMGGGGSAAPGRGDAGTEDGQPAQAGQKPGRPADAEMTKVTNDAVAYIRGLARLNGRNADWAERAIREAASLPYDEALKQNVVNLVAPSVPQLLRQLDGRQVEVAGETRTLQLAGAAVVPVAPGWRTRLLSVLTDPTVAYLLLLVGAYGLVLEFAHPGIFAPGVIGSISLLLGLLALSIIPIDLAGLGLTVLGLALMVAEAFVPSFGALGIGGLVAFVLGSLMTFDTPGYQLALPVVIGAAAASAGLFLLVLALLVRARRRPLSGGEAALVGARAEVLDWSDGAGEVQVLGELWRARADAPLAAGQGVRVVGRDGLTLRVEPE</sequence>
<feature type="transmembrane region" description="Helical" evidence="6">
    <location>
        <begin position="380"/>
        <end position="404"/>
    </location>
</feature>
<comment type="subcellular location">
    <subcellularLocation>
        <location evidence="1">Membrane</location>
        <topology evidence="1">Multi-pass membrane protein</topology>
    </subcellularLocation>
</comment>
<evidence type="ECO:0000256" key="4">
    <source>
        <dbReference type="ARBA" id="ARBA00023136"/>
    </source>
</evidence>
<feature type="transmembrane region" description="Helical" evidence="6">
    <location>
        <begin position="335"/>
        <end position="368"/>
    </location>
</feature>
<dbReference type="GO" id="GO:0016020">
    <property type="term" value="C:membrane"/>
    <property type="evidence" value="ECO:0007669"/>
    <property type="project" value="UniProtKB-SubCell"/>
</dbReference>
<evidence type="ECO:0000256" key="6">
    <source>
        <dbReference type="SAM" id="Phobius"/>
    </source>
</evidence>
<dbReference type="Gene3D" id="2.40.50.140">
    <property type="entry name" value="Nucleic acid-binding proteins"/>
    <property type="match status" value="1"/>
</dbReference>
<dbReference type="CDD" id="cd07020">
    <property type="entry name" value="Clp_protease_NfeD_1"/>
    <property type="match status" value="1"/>
</dbReference>
<evidence type="ECO:0000259" key="7">
    <source>
        <dbReference type="Pfam" id="PF01957"/>
    </source>
</evidence>
<dbReference type="Gene3D" id="3.90.226.10">
    <property type="entry name" value="2-enoyl-CoA Hydratase, Chain A, domain 1"/>
    <property type="match status" value="1"/>
</dbReference>
<evidence type="ECO:0000256" key="2">
    <source>
        <dbReference type="ARBA" id="ARBA00022692"/>
    </source>
</evidence>
<dbReference type="InterPro" id="IPR056738">
    <property type="entry name" value="NfeD1b_N"/>
</dbReference>
<reference evidence="10 11" key="1">
    <citation type="submission" date="2017-04" db="EMBL/GenBank/DDBJ databases">
        <authorList>
            <person name="Afonso C.L."/>
            <person name="Miller P.J."/>
            <person name="Scott M.A."/>
            <person name="Spackman E."/>
            <person name="Goraichik I."/>
            <person name="Dimitrov K.M."/>
            <person name="Suarez D.L."/>
            <person name="Swayne D.E."/>
        </authorList>
    </citation>
    <scope>NUCLEOTIDE SEQUENCE [LARGE SCALE GENOMIC DNA]</scope>
    <source>
        <strain evidence="10 11">USBA 355</strain>
    </source>
</reference>
<dbReference type="InterPro" id="IPR002810">
    <property type="entry name" value="NfeD-like_C"/>
</dbReference>
<dbReference type="Pfam" id="PF25145">
    <property type="entry name" value="NfeD1b_N"/>
    <property type="match status" value="1"/>
</dbReference>
<evidence type="ECO:0000256" key="5">
    <source>
        <dbReference type="SAM" id="MobiDB-lite"/>
    </source>
</evidence>
<keyword evidence="2 6" id="KW-0812">Transmembrane</keyword>
<name>A0A1Y6B923_9PROT</name>
<dbReference type="SUPFAM" id="SSF141322">
    <property type="entry name" value="NfeD domain-like"/>
    <property type="match status" value="1"/>
</dbReference>
<protein>
    <submittedName>
        <fullName evidence="10">Membrane-bound serine protease (ClpP class)</fullName>
    </submittedName>
</protein>
<feature type="domain" description="NfeD-like C-terminal" evidence="7">
    <location>
        <begin position="416"/>
        <end position="470"/>
    </location>
</feature>
<evidence type="ECO:0000256" key="3">
    <source>
        <dbReference type="ARBA" id="ARBA00022989"/>
    </source>
</evidence>
<dbReference type="STRING" id="560819.SAMN05428998_102262"/>
<evidence type="ECO:0000313" key="11">
    <source>
        <dbReference type="Proteomes" id="UP000192917"/>
    </source>
</evidence>
<dbReference type="Pfam" id="PF01957">
    <property type="entry name" value="NfeD"/>
    <property type="match status" value="1"/>
</dbReference>
<accession>A0A1Y6B923</accession>
<dbReference type="Pfam" id="PF24961">
    <property type="entry name" value="NfeD_membrane"/>
    <property type="match status" value="1"/>
</dbReference>
<dbReference type="PANTHER" id="PTHR33507:SF4">
    <property type="entry name" value="NODULATION COMPETITIVENESS PROTEIN NFED"/>
    <property type="match status" value="1"/>
</dbReference>
<dbReference type="GO" id="GO:0008233">
    <property type="term" value="F:peptidase activity"/>
    <property type="evidence" value="ECO:0007669"/>
    <property type="project" value="UniProtKB-KW"/>
</dbReference>
<feature type="domain" description="NfeD integral membrane" evidence="8">
    <location>
        <begin position="285"/>
        <end position="400"/>
    </location>
</feature>
<dbReference type="Proteomes" id="UP000192917">
    <property type="component" value="Unassembled WGS sequence"/>
</dbReference>
<evidence type="ECO:0000259" key="9">
    <source>
        <dbReference type="Pfam" id="PF25145"/>
    </source>
</evidence>
<keyword evidence="10" id="KW-0645">Protease</keyword>
<dbReference type="PANTHER" id="PTHR33507">
    <property type="entry name" value="INNER MEMBRANE PROTEIN YBBJ"/>
    <property type="match status" value="1"/>
</dbReference>
<dbReference type="RefSeq" id="WP_085121331.1">
    <property type="nucleotide sequence ID" value="NZ_FWZX01000002.1"/>
</dbReference>
<proteinExistence type="predicted"/>
<gene>
    <name evidence="10" type="ORF">SAMN05428998_102262</name>
</gene>
<feature type="domain" description="NfeD1b N-terminal" evidence="9">
    <location>
        <begin position="49"/>
        <end position="152"/>
    </location>
</feature>
<organism evidence="10 11">
    <name type="scientific">Tistlia consotensis USBA 355</name>
    <dbReference type="NCBI Taxonomy" id="560819"/>
    <lineage>
        <taxon>Bacteria</taxon>
        <taxon>Pseudomonadati</taxon>
        <taxon>Pseudomonadota</taxon>
        <taxon>Alphaproteobacteria</taxon>
        <taxon>Rhodospirillales</taxon>
        <taxon>Rhodovibrionaceae</taxon>
        <taxon>Tistlia</taxon>
    </lineage>
</organism>
<dbReference type="InterPro" id="IPR012340">
    <property type="entry name" value="NA-bd_OB-fold"/>
</dbReference>
<evidence type="ECO:0000256" key="1">
    <source>
        <dbReference type="ARBA" id="ARBA00004141"/>
    </source>
</evidence>
<dbReference type="SUPFAM" id="SSF52096">
    <property type="entry name" value="ClpP/crotonase"/>
    <property type="match status" value="1"/>
</dbReference>
<evidence type="ECO:0000259" key="8">
    <source>
        <dbReference type="Pfam" id="PF24961"/>
    </source>
</evidence>
<dbReference type="EMBL" id="FWZX01000002">
    <property type="protein sequence ID" value="SME99300.1"/>
    <property type="molecule type" value="Genomic_DNA"/>
</dbReference>
<keyword evidence="3 6" id="KW-1133">Transmembrane helix</keyword>
<evidence type="ECO:0000313" key="10">
    <source>
        <dbReference type="EMBL" id="SME99300.1"/>
    </source>
</evidence>
<keyword evidence="11" id="KW-1185">Reference proteome</keyword>